<proteinExistence type="predicted"/>
<dbReference type="EMBL" id="SCEB01000297">
    <property type="protein sequence ID" value="RXM99791.1"/>
    <property type="molecule type" value="Genomic_DNA"/>
</dbReference>
<dbReference type="AlphaFoldDB" id="A0A662YVA6"/>
<feature type="region of interest" description="Disordered" evidence="1">
    <location>
        <begin position="1"/>
        <end position="144"/>
    </location>
</feature>
<accession>A0A662YVA6</accession>
<feature type="region of interest" description="Disordered" evidence="1">
    <location>
        <begin position="165"/>
        <end position="186"/>
    </location>
</feature>
<evidence type="ECO:0000313" key="2">
    <source>
        <dbReference type="EMBL" id="RXM99791.1"/>
    </source>
</evidence>
<feature type="compositionally biased region" description="Low complexity" evidence="1">
    <location>
        <begin position="76"/>
        <end position="88"/>
    </location>
</feature>
<gene>
    <name evidence="2" type="ORF">EOD39_10760</name>
</gene>
<organism evidence="2 3">
    <name type="scientific">Acipenser ruthenus</name>
    <name type="common">Sterlet sturgeon</name>
    <dbReference type="NCBI Taxonomy" id="7906"/>
    <lineage>
        <taxon>Eukaryota</taxon>
        <taxon>Metazoa</taxon>
        <taxon>Chordata</taxon>
        <taxon>Craniata</taxon>
        <taxon>Vertebrata</taxon>
        <taxon>Euteleostomi</taxon>
        <taxon>Actinopterygii</taxon>
        <taxon>Chondrostei</taxon>
        <taxon>Acipenseriformes</taxon>
        <taxon>Acipenseridae</taxon>
        <taxon>Acipenser</taxon>
    </lineage>
</organism>
<evidence type="ECO:0000256" key="1">
    <source>
        <dbReference type="SAM" id="MobiDB-lite"/>
    </source>
</evidence>
<comment type="caution">
    <text evidence="2">The sequence shown here is derived from an EMBL/GenBank/DDBJ whole genome shotgun (WGS) entry which is preliminary data.</text>
</comment>
<sequence>MERQRSRSIPIHSATLGQEDPASWNAVVRPKSAKGRRRSSLQIQSAGYRAPDPPPSMRTSRARRSSQESDGHSDGHSYSGHSDGHSYSEPPPDPTIDPEACQGSYLGQSGNLRRGSRQEQGPACRGHNRSGAPSAPVDFEPFLLPRTTPTLNKYSVLPSIRQGGRALTLNHEEGQRNRGQEAEPLP</sequence>
<evidence type="ECO:0000313" key="3">
    <source>
        <dbReference type="Proteomes" id="UP000289886"/>
    </source>
</evidence>
<feature type="compositionally biased region" description="Basic and acidic residues" evidence="1">
    <location>
        <begin position="170"/>
        <end position="186"/>
    </location>
</feature>
<protein>
    <submittedName>
        <fullName evidence="2">Uncharacterized protein</fullName>
    </submittedName>
</protein>
<feature type="compositionally biased region" description="Basic and acidic residues" evidence="1">
    <location>
        <begin position="65"/>
        <end position="75"/>
    </location>
</feature>
<dbReference type="Proteomes" id="UP000289886">
    <property type="component" value="Unassembled WGS sequence"/>
</dbReference>
<name>A0A662YVA6_ACIRT</name>
<keyword evidence="3" id="KW-1185">Reference proteome</keyword>
<reference evidence="2 3" key="1">
    <citation type="submission" date="2019-01" db="EMBL/GenBank/DDBJ databases">
        <title>Draft Genome and Complete Hox-Cluster Characterization of the Sterlet Sturgeon (Acipenser ruthenus).</title>
        <authorList>
            <person name="Wei Q."/>
        </authorList>
    </citation>
    <scope>NUCLEOTIDE SEQUENCE [LARGE SCALE GENOMIC DNA]</scope>
    <source>
        <strain evidence="2">WHYD16114868_AA</strain>
        <tissue evidence="2">Blood</tissue>
    </source>
</reference>